<dbReference type="SMR" id="A0A1S3XEV8"/>
<dbReference type="PANTHER" id="PTHR47266">
    <property type="entry name" value="ENDONUCLEASE-RELATED"/>
    <property type="match status" value="1"/>
</dbReference>
<feature type="domain" description="Integrase catalytic" evidence="1">
    <location>
        <begin position="59"/>
        <end position="181"/>
    </location>
</feature>
<dbReference type="InterPro" id="IPR001584">
    <property type="entry name" value="Integrase_cat-core"/>
</dbReference>
<dbReference type="InterPro" id="IPR052160">
    <property type="entry name" value="Gypsy_RT_Integrase-like"/>
</dbReference>
<gene>
    <name evidence="2" type="primary">LOC107764373</name>
</gene>
<organism evidence="2">
    <name type="scientific">Nicotiana tabacum</name>
    <name type="common">Common tobacco</name>
    <dbReference type="NCBI Taxonomy" id="4097"/>
    <lineage>
        <taxon>Eukaryota</taxon>
        <taxon>Viridiplantae</taxon>
        <taxon>Streptophyta</taxon>
        <taxon>Embryophyta</taxon>
        <taxon>Tracheophyta</taxon>
        <taxon>Spermatophyta</taxon>
        <taxon>Magnoliopsida</taxon>
        <taxon>eudicotyledons</taxon>
        <taxon>Gunneridae</taxon>
        <taxon>Pentapetalae</taxon>
        <taxon>asterids</taxon>
        <taxon>lamiids</taxon>
        <taxon>Solanales</taxon>
        <taxon>Solanaceae</taxon>
        <taxon>Nicotianoideae</taxon>
        <taxon>Nicotianeae</taxon>
        <taxon>Nicotiana</taxon>
    </lineage>
</organism>
<dbReference type="PaxDb" id="4097-A0A1S3XEV8"/>
<dbReference type="RefSeq" id="XP_016438412.1">
    <property type="nucleotide sequence ID" value="XM_016582926.1"/>
</dbReference>
<dbReference type="KEGG" id="nta:107764373"/>
<name>A0A1S3XEV8_TOBAC</name>
<dbReference type="GO" id="GO:0003676">
    <property type="term" value="F:nucleic acid binding"/>
    <property type="evidence" value="ECO:0007669"/>
    <property type="project" value="InterPro"/>
</dbReference>
<dbReference type="SUPFAM" id="SSF53098">
    <property type="entry name" value="Ribonuclease H-like"/>
    <property type="match status" value="1"/>
</dbReference>
<dbReference type="OrthoDB" id="1304693at2759"/>
<dbReference type="GO" id="GO:0015074">
    <property type="term" value="P:DNA integration"/>
    <property type="evidence" value="ECO:0007669"/>
    <property type="project" value="InterPro"/>
</dbReference>
<dbReference type="InterPro" id="IPR036397">
    <property type="entry name" value="RNaseH_sf"/>
</dbReference>
<dbReference type="Gene3D" id="3.30.420.10">
    <property type="entry name" value="Ribonuclease H-like superfamily/Ribonuclease H"/>
    <property type="match status" value="1"/>
</dbReference>
<proteinExistence type="predicted"/>
<dbReference type="Pfam" id="PF00665">
    <property type="entry name" value="rve"/>
    <property type="match status" value="1"/>
</dbReference>
<accession>A0A1S3XEV8</accession>
<protein>
    <recommendedName>
        <fullName evidence="1">Integrase catalytic domain-containing protein</fullName>
    </recommendedName>
</protein>
<dbReference type="OMA" id="EVANHEL"/>
<reference evidence="2" key="1">
    <citation type="submission" date="2025-08" db="UniProtKB">
        <authorList>
            <consortium name="RefSeq"/>
        </authorList>
    </citation>
    <scope>IDENTIFICATION</scope>
</reference>
<sequence>MTSILSHCHDGAAGGLYGGNHTTVKVMDVGFYCPILNNAAQAYVAACNKCKRAGNISKSDEMPLYSILVCEIFDVWVIDFMSPFPSSYSYEYILVAIDYVSKWVEAIPTRTNDARVVCEFLRKNIFSRFWTPRVIISDNGSHFVNKQFAAFLSKYEVTHNIATSYHAQTSGQVEVANHELM</sequence>
<dbReference type="PROSITE" id="PS50994">
    <property type="entry name" value="INTEGRASE"/>
    <property type="match status" value="1"/>
</dbReference>
<evidence type="ECO:0000259" key="1">
    <source>
        <dbReference type="PROSITE" id="PS50994"/>
    </source>
</evidence>
<evidence type="ECO:0000313" key="2">
    <source>
        <dbReference type="RefSeq" id="XP_016438412.1"/>
    </source>
</evidence>
<dbReference type="InterPro" id="IPR012337">
    <property type="entry name" value="RNaseH-like_sf"/>
</dbReference>
<dbReference type="AlphaFoldDB" id="A0A1S3XEV8"/>